<dbReference type="Proteomes" id="UP000017429">
    <property type="component" value="Chromosome"/>
</dbReference>
<keyword evidence="2" id="KW-0004">4Fe-4S</keyword>
<accession>V2QCV0</accession>
<dbReference type="NCBIfam" id="TIGR00722">
    <property type="entry name" value="ttdA_fumA_fumB"/>
    <property type="match status" value="1"/>
</dbReference>
<organism evidence="7 8">
    <name type="scientific">Mucispirillum schaedleri ASF457</name>
    <dbReference type="NCBI Taxonomy" id="1379858"/>
    <lineage>
        <taxon>Bacteria</taxon>
        <taxon>Pseudomonadati</taxon>
        <taxon>Deferribacterota</taxon>
        <taxon>Deferribacteres</taxon>
        <taxon>Deferribacterales</taxon>
        <taxon>Mucispirillaceae</taxon>
        <taxon>Mucispirillum</taxon>
    </lineage>
</organism>
<dbReference type="Pfam" id="PF05681">
    <property type="entry name" value="Fumerase"/>
    <property type="match status" value="1"/>
</dbReference>
<proteinExistence type="inferred from homology"/>
<dbReference type="RefSeq" id="WP_023275821.1">
    <property type="nucleotide sequence ID" value="NZ_CP097562.1"/>
</dbReference>
<reference evidence="7" key="3">
    <citation type="submission" date="2022-06" db="EMBL/GenBank/DDBJ databases">
        <title>Resources to Facilitate Use of the Altered Schaedler Flora (ASF) Mouse Model to Study Microbiome Function.</title>
        <authorList>
            <person name="Proctor A."/>
            <person name="Parvinroo S."/>
            <person name="Richie T."/>
            <person name="Jia X."/>
            <person name="Lee S.T.M."/>
            <person name="Karp P.D."/>
            <person name="Paley S."/>
            <person name="Kostic A.D."/>
            <person name="Pierre J.F."/>
            <person name="Wannemuehler M.J."/>
            <person name="Phillips G.J."/>
        </authorList>
    </citation>
    <scope>NUCLEOTIDE SEQUENCE</scope>
    <source>
        <strain evidence="7">ASF457</strain>
    </source>
</reference>
<comment type="similarity">
    <text evidence="1">Belongs to the class-I fumarase family.</text>
</comment>
<sequence length="288" mass="31536">MELKTQILEMIRLSSTNLSADVEKAIIDAAAKEDEGSPAKNALNTIVENIKLARQQSTPICQDTGALIFYVDYKAGGEEKVYIDAIGEAVKVATAKQYLRPNAVDPVTGKNSGNNTGTNAPYIHFHQWDKDYTRIRFMQKGGGCENCGTQYRLPDITLGAGRDLKGVRKCIIDAIYNAQGQGCAPGIIGVGIGGDRALSHILAKEQLFRKMGERNIDPEIAALEENVLKDINKLGIGPMGFGGKTTALEVFIGYQHRHPATFYVSIAYMCWANRRKMMTIKDGEVTYA</sequence>
<name>V2QCV0_9BACT</name>
<keyword evidence="4" id="KW-0408">Iron</keyword>
<dbReference type="EC" id="4.2.1.32" evidence="7"/>
<reference evidence="7" key="1">
    <citation type="journal article" date="2014" name="Genome Announc.">
        <title>Draft genome sequences of the altered schaedler flora, a defined bacterial community from gnotobiotic mice.</title>
        <authorList>
            <person name="Wannemuehler M.J."/>
            <person name="Overstreet A.M."/>
            <person name="Ward D.V."/>
            <person name="Phillips G.J."/>
        </authorList>
    </citation>
    <scope>NUCLEOTIDE SEQUENCE</scope>
    <source>
        <strain evidence="7">ASF457</strain>
    </source>
</reference>
<dbReference type="EMBL" id="CP097562">
    <property type="protein sequence ID" value="USF24439.1"/>
    <property type="molecule type" value="Genomic_DNA"/>
</dbReference>
<keyword evidence="3" id="KW-0479">Metal-binding</keyword>
<keyword evidence="8" id="KW-1185">Reference proteome</keyword>
<evidence type="ECO:0000256" key="3">
    <source>
        <dbReference type="ARBA" id="ARBA00022723"/>
    </source>
</evidence>
<protein>
    <submittedName>
        <fullName evidence="7">L(+)-tartrate dehydratase subunit alpha</fullName>
        <ecNumber evidence="7">4.2.1.32</ecNumber>
    </submittedName>
</protein>
<dbReference type="PANTHER" id="PTHR43351">
    <property type="entry name" value="L(+)-TARTRATE DEHYDRATASE SUBUNIT BETA"/>
    <property type="match status" value="1"/>
</dbReference>
<dbReference type="GO" id="GO:0046872">
    <property type="term" value="F:metal ion binding"/>
    <property type="evidence" value="ECO:0007669"/>
    <property type="project" value="UniProtKB-KW"/>
</dbReference>
<reference evidence="7" key="2">
    <citation type="submission" date="2022-05" db="EMBL/GenBank/DDBJ databases">
        <authorList>
            <person name="Proctor A.L."/>
            <person name="Phillips G.J."/>
            <person name="Wannemuehler M.J."/>
        </authorList>
    </citation>
    <scope>NUCLEOTIDE SEQUENCE</scope>
    <source>
        <strain evidence="7">ASF457</strain>
    </source>
</reference>
<evidence type="ECO:0000256" key="4">
    <source>
        <dbReference type="ARBA" id="ARBA00023004"/>
    </source>
</evidence>
<evidence type="ECO:0000256" key="2">
    <source>
        <dbReference type="ARBA" id="ARBA00022485"/>
    </source>
</evidence>
<dbReference type="GO" id="GO:0051539">
    <property type="term" value="F:4 iron, 4 sulfur cluster binding"/>
    <property type="evidence" value="ECO:0007669"/>
    <property type="project" value="UniProtKB-KW"/>
</dbReference>
<dbReference type="KEGG" id="msch:N508_001525"/>
<evidence type="ECO:0000256" key="1">
    <source>
        <dbReference type="ARBA" id="ARBA00008876"/>
    </source>
</evidence>
<dbReference type="PANTHER" id="PTHR43351:SF2">
    <property type="entry name" value="L(+)-TARTRATE DEHYDRATASE SUBUNIT BETA-RELATED"/>
    <property type="match status" value="1"/>
</dbReference>
<dbReference type="GO" id="GO:0008730">
    <property type="term" value="F:L(+)-tartrate dehydratase activity"/>
    <property type="evidence" value="ECO:0007669"/>
    <property type="project" value="UniProtKB-EC"/>
</dbReference>
<dbReference type="eggNOG" id="COG1951">
    <property type="taxonomic scope" value="Bacteria"/>
</dbReference>
<evidence type="ECO:0000256" key="5">
    <source>
        <dbReference type="ARBA" id="ARBA00023014"/>
    </source>
</evidence>
<dbReference type="InterPro" id="IPR004646">
    <property type="entry name" value="Fe-S_hydro-lyase_TtdA-typ_cat"/>
</dbReference>
<keyword evidence="6 7" id="KW-0456">Lyase</keyword>
<keyword evidence="5" id="KW-0411">Iron-sulfur</keyword>
<dbReference type="AlphaFoldDB" id="V2QCV0"/>
<evidence type="ECO:0000313" key="7">
    <source>
        <dbReference type="EMBL" id="USF24439.1"/>
    </source>
</evidence>
<evidence type="ECO:0000256" key="6">
    <source>
        <dbReference type="ARBA" id="ARBA00023239"/>
    </source>
</evidence>
<evidence type="ECO:0000313" key="8">
    <source>
        <dbReference type="Proteomes" id="UP000017429"/>
    </source>
</evidence>
<gene>
    <name evidence="7" type="primary">ttdA</name>
    <name evidence="7" type="ORF">N508_001525</name>
</gene>